<dbReference type="AlphaFoldDB" id="A0A4Y9KVL3"/>
<dbReference type="RefSeq" id="WP_135171245.1">
    <property type="nucleotide sequence ID" value="NZ_SPQU01000020.1"/>
</dbReference>
<sequence>MAFTDPAADIRAAIEAKLKATPAVADLVGDRIFDRVPAKPEFPLVTIGNMQVIPESADGVDAAETAVTIHVWDQFKQADKSRKVGGAVVSALHDEELRTDSGSAQSVLLESASYLRDPDGVTNHAVLTFGILTDANSL</sequence>
<dbReference type="Proteomes" id="UP000298225">
    <property type="component" value="Unassembled WGS sequence"/>
</dbReference>
<organism evidence="1 2">
    <name type="scientific">Bradyrhizobium frederickii</name>
    <dbReference type="NCBI Taxonomy" id="2560054"/>
    <lineage>
        <taxon>Bacteria</taxon>
        <taxon>Pseudomonadati</taxon>
        <taxon>Pseudomonadota</taxon>
        <taxon>Alphaproteobacteria</taxon>
        <taxon>Hyphomicrobiales</taxon>
        <taxon>Nitrobacteraceae</taxon>
        <taxon>Bradyrhizobium</taxon>
    </lineage>
</organism>
<protein>
    <submittedName>
        <fullName evidence="1">DUF3168 domain-containing protein</fullName>
    </submittedName>
</protein>
<name>A0A4Y9KVL3_9BRAD</name>
<dbReference type="EMBL" id="SPQU01000020">
    <property type="protein sequence ID" value="TFV34556.1"/>
    <property type="molecule type" value="Genomic_DNA"/>
</dbReference>
<reference evidence="1 2" key="1">
    <citation type="submission" date="2019-03" db="EMBL/GenBank/DDBJ databases">
        <title>Bradyrhizobium strains diversity isolated from Chamaecrista fasciculata.</title>
        <authorList>
            <person name="Urquiaga M.C.O."/>
            <person name="Hungria M."/>
            <person name="Delamuta J.R.M."/>
        </authorList>
    </citation>
    <scope>NUCLEOTIDE SEQUENCE [LARGE SCALE GENOMIC DNA]</scope>
    <source>
        <strain evidence="1 2">CNPSo 3424</strain>
    </source>
</reference>
<evidence type="ECO:0000313" key="1">
    <source>
        <dbReference type="EMBL" id="TFV34556.1"/>
    </source>
</evidence>
<dbReference type="InterPro" id="IPR053745">
    <property type="entry name" value="Viral_Tail_Comp_sf"/>
</dbReference>
<dbReference type="Gene3D" id="3.30.2000.30">
    <property type="match status" value="1"/>
</dbReference>
<dbReference type="Pfam" id="PF11367">
    <property type="entry name" value="Tail_completion_gp17"/>
    <property type="match status" value="1"/>
</dbReference>
<proteinExistence type="predicted"/>
<gene>
    <name evidence="1" type="ORF">E4K66_30790</name>
</gene>
<dbReference type="OrthoDB" id="7630456at2"/>
<comment type="caution">
    <text evidence="1">The sequence shown here is derived from an EMBL/GenBank/DDBJ whole genome shotgun (WGS) entry which is preliminary data.</text>
</comment>
<dbReference type="InterPro" id="IPR021508">
    <property type="entry name" value="Gp17-like"/>
</dbReference>
<evidence type="ECO:0000313" key="2">
    <source>
        <dbReference type="Proteomes" id="UP000298225"/>
    </source>
</evidence>
<accession>A0A4Y9KVL3</accession>
<keyword evidence="2" id="KW-1185">Reference proteome</keyword>